<name>A0A927RNQ6_9ACTN</name>
<reference evidence="5" key="1">
    <citation type="submission" date="2020-10" db="EMBL/GenBank/DDBJ databases">
        <title>Sequencing the genomes of 1000 actinobacteria strains.</title>
        <authorList>
            <person name="Klenk H.-P."/>
        </authorList>
    </citation>
    <scope>NUCLEOTIDE SEQUENCE</scope>
    <source>
        <strain evidence="5">DSM 45354</strain>
    </source>
</reference>
<evidence type="ECO:0000313" key="5">
    <source>
        <dbReference type="EMBL" id="MBE1611356.1"/>
    </source>
</evidence>
<feature type="binding site" evidence="1">
    <location>
        <position position="94"/>
    </location>
    <ligand>
        <name>Mg(2+)</name>
        <dbReference type="ChEBI" id="CHEBI:18420"/>
        <label>4</label>
    </ligand>
</feature>
<dbReference type="InterPro" id="IPR006283">
    <property type="entry name" value="ThiL-like"/>
</dbReference>
<feature type="binding site" evidence="1">
    <location>
        <position position="94"/>
    </location>
    <ligand>
        <name>Mg(2+)</name>
        <dbReference type="ChEBI" id="CHEBI:18420"/>
        <label>2</label>
    </ligand>
</feature>
<feature type="domain" description="PurM-like C-terminal" evidence="4">
    <location>
        <begin position="171"/>
        <end position="275"/>
    </location>
</feature>
<evidence type="ECO:0000256" key="1">
    <source>
        <dbReference type="HAMAP-Rule" id="MF_02128"/>
    </source>
</evidence>
<dbReference type="GO" id="GO:0009030">
    <property type="term" value="F:thiamine-phosphate kinase activity"/>
    <property type="evidence" value="ECO:0007669"/>
    <property type="project" value="UniProtKB-UniRule"/>
</dbReference>
<keyword evidence="6" id="KW-1185">Reference proteome</keyword>
<comment type="function">
    <text evidence="1">Catalyzes the ATP-dependent phosphorylation of thiamine-monophosphate (TMP) to form thiamine-pyrophosphate (TPP), the active form of vitamin B1.</text>
</comment>
<feature type="binding site" evidence="1">
    <location>
        <position position="229"/>
    </location>
    <ligand>
        <name>Mg(2+)</name>
        <dbReference type="ChEBI" id="CHEBI:18420"/>
        <label>3</label>
    </ligand>
</feature>
<evidence type="ECO:0000256" key="2">
    <source>
        <dbReference type="SAM" id="MobiDB-lite"/>
    </source>
</evidence>
<organism evidence="5 6">
    <name type="scientific">Actinopolymorpha pittospori</name>
    <dbReference type="NCBI Taxonomy" id="648752"/>
    <lineage>
        <taxon>Bacteria</taxon>
        <taxon>Bacillati</taxon>
        <taxon>Actinomycetota</taxon>
        <taxon>Actinomycetes</taxon>
        <taxon>Propionibacteriales</taxon>
        <taxon>Actinopolymorphaceae</taxon>
        <taxon>Actinopolymorpha</taxon>
    </lineage>
</organism>
<dbReference type="AlphaFoldDB" id="A0A927RNQ6"/>
<gene>
    <name evidence="1" type="primary">thiL</name>
    <name evidence="5" type="ORF">HEB94_008204</name>
</gene>
<feature type="binding site" evidence="1">
    <location>
        <position position="94"/>
    </location>
    <ligand>
        <name>Mg(2+)</name>
        <dbReference type="ChEBI" id="CHEBI:18420"/>
        <label>3</label>
    </ligand>
</feature>
<feature type="binding site" evidence="1">
    <location>
        <position position="142"/>
    </location>
    <ligand>
        <name>Mg(2+)</name>
        <dbReference type="ChEBI" id="CHEBI:18420"/>
        <label>1</label>
    </ligand>
</feature>
<dbReference type="Proteomes" id="UP000638648">
    <property type="component" value="Unassembled WGS sequence"/>
</dbReference>
<dbReference type="CDD" id="cd02194">
    <property type="entry name" value="ThiL"/>
    <property type="match status" value="1"/>
</dbReference>
<feature type="binding site" evidence="1">
    <location>
        <position position="65"/>
    </location>
    <ligand>
        <name>Mg(2+)</name>
        <dbReference type="ChEBI" id="CHEBI:18420"/>
        <label>2</label>
    </ligand>
</feature>
<dbReference type="InterPro" id="IPR010918">
    <property type="entry name" value="PurM-like_C_dom"/>
</dbReference>
<dbReference type="Pfam" id="PF00586">
    <property type="entry name" value="AIRS"/>
    <property type="match status" value="1"/>
</dbReference>
<feature type="compositionally biased region" description="Basic and acidic residues" evidence="2">
    <location>
        <begin position="321"/>
        <end position="333"/>
    </location>
</feature>
<dbReference type="Gene3D" id="3.90.650.10">
    <property type="entry name" value="PurM-like C-terminal domain"/>
    <property type="match status" value="1"/>
</dbReference>
<dbReference type="GO" id="GO:0009229">
    <property type="term" value="P:thiamine diphosphate biosynthetic process"/>
    <property type="evidence" value="ECO:0007669"/>
    <property type="project" value="UniProtKB-UniRule"/>
</dbReference>
<feature type="binding site" evidence="1">
    <location>
        <begin position="141"/>
        <end position="142"/>
    </location>
    <ligand>
        <name>ATP</name>
        <dbReference type="ChEBI" id="CHEBI:30616"/>
    </ligand>
</feature>
<dbReference type="InterPro" id="IPR036676">
    <property type="entry name" value="PurM-like_C_sf"/>
</dbReference>
<comment type="caution">
    <text evidence="5">The sequence shown here is derived from an EMBL/GenBank/DDBJ whole genome shotgun (WGS) entry which is preliminary data.</text>
</comment>
<dbReference type="InterPro" id="IPR016188">
    <property type="entry name" value="PurM-like_N"/>
</dbReference>
<dbReference type="EMBL" id="JADBEM010000001">
    <property type="protein sequence ID" value="MBE1611356.1"/>
    <property type="molecule type" value="Genomic_DNA"/>
</dbReference>
<evidence type="ECO:0000313" key="6">
    <source>
        <dbReference type="Proteomes" id="UP000638648"/>
    </source>
</evidence>
<proteinExistence type="inferred from homology"/>
<dbReference type="GO" id="GO:0005524">
    <property type="term" value="F:ATP binding"/>
    <property type="evidence" value="ECO:0007669"/>
    <property type="project" value="UniProtKB-UniRule"/>
</dbReference>
<accession>A0A927RNQ6</accession>
<feature type="binding site" evidence="1">
    <location>
        <position position="282"/>
    </location>
    <ligand>
        <name>substrate</name>
    </ligand>
</feature>
<dbReference type="NCBIfam" id="TIGR01379">
    <property type="entry name" value="thiL"/>
    <property type="match status" value="1"/>
</dbReference>
<comment type="caution">
    <text evidence="1">Lacks conserved residue(s) required for the propagation of feature annotation.</text>
</comment>
<feature type="region of interest" description="Disordered" evidence="2">
    <location>
        <begin position="311"/>
        <end position="362"/>
    </location>
</feature>
<keyword evidence="1" id="KW-0460">Magnesium</keyword>
<dbReference type="Pfam" id="PF02769">
    <property type="entry name" value="AIRS_C"/>
    <property type="match status" value="1"/>
</dbReference>
<keyword evidence="1" id="KW-0547">Nucleotide-binding</keyword>
<dbReference type="PANTHER" id="PTHR30270">
    <property type="entry name" value="THIAMINE-MONOPHOSPHATE KINASE"/>
    <property type="match status" value="1"/>
</dbReference>
<feature type="binding site" evidence="1">
    <location>
        <position position="232"/>
    </location>
    <ligand>
        <name>Mg(2+)</name>
        <dbReference type="ChEBI" id="CHEBI:18420"/>
        <label>5</label>
    </ligand>
</feature>
<dbReference type="HAMAP" id="MF_02128">
    <property type="entry name" value="TMP_kinase"/>
    <property type="match status" value="1"/>
</dbReference>
<feature type="binding site" evidence="1">
    <location>
        <position position="167"/>
    </location>
    <ligand>
        <name>ATP</name>
        <dbReference type="ChEBI" id="CHEBI:30616"/>
    </ligand>
</feature>
<protein>
    <recommendedName>
        <fullName evidence="1">Thiamine-monophosphate kinase</fullName>
        <shortName evidence="1">TMP kinase</shortName>
        <shortName evidence="1">Thiamine-phosphate kinase</shortName>
        <ecNumber evidence="1">2.7.4.16</ecNumber>
    </recommendedName>
</protein>
<dbReference type="InterPro" id="IPR036921">
    <property type="entry name" value="PurM-like_N_sf"/>
</dbReference>
<dbReference type="Gene3D" id="3.30.1330.10">
    <property type="entry name" value="PurM-like, N-terminal domain"/>
    <property type="match status" value="1"/>
</dbReference>
<dbReference type="EC" id="2.7.4.16" evidence="1"/>
<keyword evidence="1" id="KW-0067">ATP-binding</keyword>
<comment type="similarity">
    <text evidence="1">Belongs to the thiamine-monophosphate kinase family.</text>
</comment>
<feature type="binding site" evidence="1">
    <location>
        <position position="64"/>
    </location>
    <ligand>
        <name>Mg(2+)</name>
        <dbReference type="ChEBI" id="CHEBI:18420"/>
        <label>1</label>
    </ligand>
</feature>
<dbReference type="SUPFAM" id="SSF55326">
    <property type="entry name" value="PurM N-terminal domain-like"/>
    <property type="match status" value="1"/>
</dbReference>
<feature type="binding site" evidence="1">
    <location>
        <position position="63"/>
    </location>
    <ligand>
        <name>Mg(2+)</name>
        <dbReference type="ChEBI" id="CHEBI:18420"/>
        <label>4</label>
    </ligand>
</feature>
<keyword evidence="1" id="KW-0479">Metal-binding</keyword>
<dbReference type="SUPFAM" id="SSF56042">
    <property type="entry name" value="PurM C-terminal domain-like"/>
    <property type="match status" value="1"/>
</dbReference>
<dbReference type="NCBIfam" id="NF004351">
    <property type="entry name" value="PRK05731.1-4"/>
    <property type="match status" value="1"/>
</dbReference>
<dbReference type="PANTHER" id="PTHR30270:SF0">
    <property type="entry name" value="THIAMINE-MONOPHOSPHATE KINASE"/>
    <property type="match status" value="1"/>
</dbReference>
<feature type="binding site" evidence="1">
    <location>
        <position position="49"/>
    </location>
    <ligand>
        <name>Mg(2+)</name>
        <dbReference type="ChEBI" id="CHEBI:18420"/>
        <label>4</label>
    </ligand>
</feature>
<comment type="pathway">
    <text evidence="1">Cofactor biosynthesis; thiamine diphosphate biosynthesis; thiamine diphosphate from thiamine phosphate: step 1/1.</text>
</comment>
<feature type="binding site" evidence="1">
    <location>
        <position position="49"/>
    </location>
    <ligand>
        <name>Mg(2+)</name>
        <dbReference type="ChEBI" id="CHEBI:18420"/>
        <label>3</label>
    </ligand>
</feature>
<feature type="domain" description="PurM-like N-terminal" evidence="3">
    <location>
        <begin position="47"/>
        <end position="158"/>
    </location>
</feature>
<keyword evidence="1 5" id="KW-0808">Transferase</keyword>
<dbReference type="GO" id="GO:0000287">
    <property type="term" value="F:magnesium ion binding"/>
    <property type="evidence" value="ECO:0007669"/>
    <property type="project" value="UniProtKB-UniRule"/>
</dbReference>
<evidence type="ECO:0000259" key="3">
    <source>
        <dbReference type="Pfam" id="PF00586"/>
    </source>
</evidence>
<sequence length="362" mass="36446">MSGTNGSQAGRQQPAEGETLATLGEFGLIAALRERLPSNADVLLGPGDDAAVVAAADGRVVATTDMLVEGRHFRRDWSEPYDVGRKAAAQNLADVAAMGAVPTALLVSFGAPGDLPASWALSFADGLRDECAVVGASVAGGDVVSSGLVVISITALGTLAGRPPVTRSGARPGDVVAVCGRLGWSAAGLAVLGRGFRSPRVVVEAHRRPEPPYDAGPEAAALGASALIDVSDGLLADLGHIAEASGVRIDVDSRTMEVAEPLQAVAAAIGADPLAFVLTGGEDHALVATFGPDVLLPEHWRVIGKVHAAAAEPTADSTAHAGDHPATGEESVRGEMSGTGEAPLVTVDGGAYAGPAGHDHFR</sequence>
<evidence type="ECO:0000259" key="4">
    <source>
        <dbReference type="Pfam" id="PF02769"/>
    </source>
</evidence>
<feature type="binding site" evidence="1">
    <location>
        <position position="72"/>
    </location>
    <ligand>
        <name>substrate</name>
    </ligand>
</feature>
<comment type="catalytic activity">
    <reaction evidence="1">
        <text>thiamine phosphate + ATP = thiamine diphosphate + ADP</text>
        <dbReference type="Rhea" id="RHEA:15913"/>
        <dbReference type="ChEBI" id="CHEBI:30616"/>
        <dbReference type="ChEBI" id="CHEBI:37575"/>
        <dbReference type="ChEBI" id="CHEBI:58937"/>
        <dbReference type="ChEBI" id="CHEBI:456216"/>
        <dbReference type="EC" id="2.7.4.16"/>
    </reaction>
</comment>
<dbReference type="PIRSF" id="PIRSF005303">
    <property type="entry name" value="Thiam_monoph_kin"/>
    <property type="match status" value="1"/>
</dbReference>
<feature type="binding site" evidence="1">
    <location>
        <position position="231"/>
    </location>
    <ligand>
        <name>ATP</name>
        <dbReference type="ChEBI" id="CHEBI:30616"/>
    </ligand>
</feature>
<dbReference type="RefSeq" id="WP_192754582.1">
    <property type="nucleotide sequence ID" value="NZ_BAABJL010000042.1"/>
</dbReference>
<keyword evidence="1 5" id="KW-0418">Kinase</keyword>
<feature type="binding site" evidence="1">
    <location>
        <position position="65"/>
    </location>
    <ligand>
        <name>Mg(2+)</name>
        <dbReference type="ChEBI" id="CHEBI:18420"/>
        <label>1</label>
    </ligand>
</feature>
<keyword evidence="1" id="KW-0784">Thiamine biosynthesis</keyword>
<dbReference type="GO" id="GO:0009228">
    <property type="term" value="P:thiamine biosynthetic process"/>
    <property type="evidence" value="ECO:0007669"/>
    <property type="project" value="UniProtKB-KW"/>
</dbReference>
<comment type="miscellaneous">
    <text evidence="1">Reaction mechanism of ThiL seems to utilize a direct, inline transfer of the gamma-phosphate of ATP to TMP rather than a phosphorylated enzyme intermediate.</text>
</comment>
<feature type="compositionally biased region" description="Low complexity" evidence="2">
    <location>
        <begin position="311"/>
        <end position="320"/>
    </location>
</feature>